<keyword evidence="4" id="KW-1185">Reference proteome</keyword>
<accession>A0A226DJK1</accession>
<gene>
    <name evidence="3" type="ORF">Fcan01_20120</name>
</gene>
<feature type="coiled-coil region" evidence="1">
    <location>
        <begin position="174"/>
        <end position="201"/>
    </location>
</feature>
<evidence type="ECO:0000313" key="3">
    <source>
        <dbReference type="EMBL" id="OXA45024.1"/>
    </source>
</evidence>
<protein>
    <submittedName>
        <fullName evidence="3">Patj</fullName>
    </submittedName>
</protein>
<dbReference type="InterPro" id="IPR001478">
    <property type="entry name" value="PDZ"/>
</dbReference>
<dbReference type="InterPro" id="IPR051342">
    <property type="entry name" value="PDZ_scaffold"/>
</dbReference>
<proteinExistence type="predicted"/>
<evidence type="ECO:0000256" key="1">
    <source>
        <dbReference type="SAM" id="Coils"/>
    </source>
</evidence>
<evidence type="ECO:0000313" key="4">
    <source>
        <dbReference type="Proteomes" id="UP000198287"/>
    </source>
</evidence>
<organism evidence="3 4">
    <name type="scientific">Folsomia candida</name>
    <name type="common">Springtail</name>
    <dbReference type="NCBI Taxonomy" id="158441"/>
    <lineage>
        <taxon>Eukaryota</taxon>
        <taxon>Metazoa</taxon>
        <taxon>Ecdysozoa</taxon>
        <taxon>Arthropoda</taxon>
        <taxon>Hexapoda</taxon>
        <taxon>Collembola</taxon>
        <taxon>Entomobryomorpha</taxon>
        <taxon>Isotomoidea</taxon>
        <taxon>Isotomidae</taxon>
        <taxon>Proisotominae</taxon>
        <taxon>Folsomia</taxon>
    </lineage>
</organism>
<dbReference type="Proteomes" id="UP000198287">
    <property type="component" value="Unassembled WGS sequence"/>
</dbReference>
<dbReference type="STRING" id="158441.A0A226DJK1"/>
<keyword evidence="1" id="KW-0175">Coiled coil</keyword>
<dbReference type="SMART" id="SM00228">
    <property type="entry name" value="PDZ"/>
    <property type="match status" value="1"/>
</dbReference>
<comment type="caution">
    <text evidence="3">The sequence shown here is derived from an EMBL/GenBank/DDBJ whole genome shotgun (WGS) entry which is preliminary data.</text>
</comment>
<dbReference type="Pfam" id="PF00595">
    <property type="entry name" value="PDZ"/>
    <property type="match status" value="1"/>
</dbReference>
<dbReference type="PANTHER" id="PTHR19964:SF92">
    <property type="entry name" value="PATJ HOMOLOG"/>
    <property type="match status" value="1"/>
</dbReference>
<feature type="domain" description="PDZ" evidence="2">
    <location>
        <begin position="40"/>
        <end position="126"/>
    </location>
</feature>
<evidence type="ECO:0000259" key="2">
    <source>
        <dbReference type="PROSITE" id="PS50106"/>
    </source>
</evidence>
<dbReference type="EMBL" id="LNIX01000018">
    <property type="protein sequence ID" value="OXA45024.1"/>
    <property type="molecule type" value="Genomic_DNA"/>
</dbReference>
<dbReference type="OrthoDB" id="6022242at2759"/>
<dbReference type="PROSITE" id="PS50106">
    <property type="entry name" value="PDZ"/>
    <property type="match status" value="1"/>
</dbReference>
<dbReference type="PANTHER" id="PTHR19964">
    <property type="entry name" value="MULTIPLE PDZ DOMAIN PROTEIN"/>
    <property type="match status" value="1"/>
</dbReference>
<reference evidence="3 4" key="1">
    <citation type="submission" date="2015-12" db="EMBL/GenBank/DDBJ databases">
        <title>The genome of Folsomia candida.</title>
        <authorList>
            <person name="Faddeeva A."/>
            <person name="Derks M.F."/>
            <person name="Anvar Y."/>
            <person name="Smit S."/>
            <person name="Van Straalen N."/>
            <person name="Roelofs D."/>
        </authorList>
    </citation>
    <scope>NUCLEOTIDE SEQUENCE [LARGE SCALE GENOMIC DNA]</scope>
    <source>
        <strain evidence="3 4">VU population</strain>
        <tissue evidence="3">Whole body</tissue>
    </source>
</reference>
<dbReference type="AlphaFoldDB" id="A0A226DJK1"/>
<dbReference type="SUPFAM" id="SSF50156">
    <property type="entry name" value="PDZ domain-like"/>
    <property type="match status" value="1"/>
</dbReference>
<sequence>MANKTHFQVVIGGDFKPNCAPTLPPVTNLGFRTENAIVQVIELAKASTLVKFGILTSSSDNHVGLIIKDITPGSVASLDGRLQPGDHIVRINNQNFTNLCGVSADRTFQILMTSTTNIRLIVARPIQDDARLVPANILGYETDLEKSLVDGDNIIGAVGQIPTPWSGKSSWEEIEFWEKTIQFAQNNRESLEKLFERQENTDKKVYWKFD</sequence>
<dbReference type="Gene3D" id="2.30.42.10">
    <property type="match status" value="1"/>
</dbReference>
<name>A0A226DJK1_FOLCA</name>
<dbReference type="InterPro" id="IPR036034">
    <property type="entry name" value="PDZ_sf"/>
</dbReference>